<dbReference type="Pfam" id="PF00168">
    <property type="entry name" value="C2"/>
    <property type="match status" value="3"/>
</dbReference>
<reference evidence="8" key="1">
    <citation type="submission" date="2023-10" db="EMBL/GenBank/DDBJ databases">
        <authorList>
            <person name="Chen Y."/>
            <person name="Shah S."/>
            <person name="Dougan E. K."/>
            <person name="Thang M."/>
            <person name="Chan C."/>
        </authorList>
    </citation>
    <scope>NUCLEOTIDE SEQUENCE [LARGE SCALE GENOMIC DNA]</scope>
</reference>
<feature type="domain" description="C2" evidence="7">
    <location>
        <begin position="629"/>
        <end position="779"/>
    </location>
</feature>
<evidence type="ECO:0000256" key="4">
    <source>
        <dbReference type="ARBA" id="ARBA00022777"/>
    </source>
</evidence>
<keyword evidence="5" id="KW-0106">Calcium</keyword>
<feature type="region of interest" description="Disordered" evidence="6">
    <location>
        <begin position="18"/>
        <end position="58"/>
    </location>
</feature>
<dbReference type="PANTHER" id="PTHR45911">
    <property type="entry name" value="C2 DOMAIN-CONTAINING PROTEIN"/>
    <property type="match status" value="1"/>
</dbReference>
<evidence type="ECO:0000256" key="3">
    <source>
        <dbReference type="ARBA" id="ARBA00022723"/>
    </source>
</evidence>
<keyword evidence="9" id="KW-1185">Reference proteome</keyword>
<keyword evidence="4" id="KW-0418">Kinase</keyword>
<name>A0ABN9TUJ4_9DINO</name>
<keyword evidence="3" id="KW-0479">Metal-binding</keyword>
<dbReference type="Pfam" id="PF03770">
    <property type="entry name" value="IPK"/>
    <property type="match status" value="1"/>
</dbReference>
<dbReference type="SUPFAM" id="SSF56104">
    <property type="entry name" value="SAICAR synthase-like"/>
    <property type="match status" value="1"/>
</dbReference>
<dbReference type="SUPFAM" id="SSF49562">
    <property type="entry name" value="C2 domain (Calcium/lipid-binding domain, CaLB)"/>
    <property type="match status" value="2"/>
</dbReference>
<dbReference type="InterPro" id="IPR000008">
    <property type="entry name" value="C2_dom"/>
</dbReference>
<dbReference type="Gene3D" id="2.60.40.150">
    <property type="entry name" value="C2 domain"/>
    <property type="match status" value="1"/>
</dbReference>
<evidence type="ECO:0000256" key="2">
    <source>
        <dbReference type="ARBA" id="ARBA00022679"/>
    </source>
</evidence>
<dbReference type="SMART" id="SM00239">
    <property type="entry name" value="C2"/>
    <property type="match status" value="2"/>
</dbReference>
<evidence type="ECO:0000256" key="6">
    <source>
        <dbReference type="SAM" id="MobiDB-lite"/>
    </source>
</evidence>
<comment type="caution">
    <text evidence="8">The sequence shown here is derived from an EMBL/GenBank/DDBJ whole genome shotgun (WGS) entry which is preliminary data.</text>
</comment>
<dbReference type="Gene3D" id="3.30.470.160">
    <property type="entry name" value="Inositol polyphosphate kinase"/>
    <property type="match status" value="1"/>
</dbReference>
<gene>
    <name evidence="8" type="ORF">PCOR1329_LOCUS42486</name>
</gene>
<keyword evidence="2" id="KW-0808">Transferase</keyword>
<evidence type="ECO:0000256" key="1">
    <source>
        <dbReference type="ARBA" id="ARBA00007374"/>
    </source>
</evidence>
<organism evidence="8 9">
    <name type="scientific">Prorocentrum cordatum</name>
    <dbReference type="NCBI Taxonomy" id="2364126"/>
    <lineage>
        <taxon>Eukaryota</taxon>
        <taxon>Sar</taxon>
        <taxon>Alveolata</taxon>
        <taxon>Dinophyceae</taxon>
        <taxon>Prorocentrales</taxon>
        <taxon>Prorocentraceae</taxon>
        <taxon>Prorocentrum</taxon>
    </lineage>
</organism>
<dbReference type="EMBL" id="CAUYUJ010015105">
    <property type="protein sequence ID" value="CAK0849912.1"/>
    <property type="molecule type" value="Genomic_DNA"/>
</dbReference>
<dbReference type="Proteomes" id="UP001189429">
    <property type="component" value="Unassembled WGS sequence"/>
</dbReference>
<dbReference type="InterPro" id="IPR038286">
    <property type="entry name" value="IPK_sf"/>
</dbReference>
<dbReference type="PROSITE" id="PS50004">
    <property type="entry name" value="C2"/>
    <property type="match status" value="1"/>
</dbReference>
<dbReference type="PANTHER" id="PTHR45911:SF4">
    <property type="entry name" value="MULTIPLE C2 AND TRANSMEMBRANE DOMAIN-CONTAINING PROTEIN"/>
    <property type="match status" value="1"/>
</dbReference>
<evidence type="ECO:0000256" key="5">
    <source>
        <dbReference type="ARBA" id="ARBA00022837"/>
    </source>
</evidence>
<dbReference type="InterPro" id="IPR005522">
    <property type="entry name" value="IPK"/>
</dbReference>
<feature type="compositionally biased region" description="Low complexity" evidence="6">
    <location>
        <begin position="39"/>
        <end position="48"/>
    </location>
</feature>
<sequence>MGACGCLASASTSAAIGVGGGAPRHPQADTVGESGGGAAAASPSSAGPVLLGSRRPGTVAGKEGEGELLVVVRVVKAELSRSCLRVGRMAPHALVVWTDSAGCQWEGSRTRTDQNGHMNPHWEHTCSGQLYSGRGGGDTVEFWVKDKDTCLGVARVTVDDLLGKAASPTADSDCAPAVGSTRQLDLRLDGEIAGHITVQGLLYKCDRKVSCDDGGLPGEVLTRIDPALFQHPVRRVGVAGGTAPFFKLVLNPDALASGSPALLGGITRDYYIGKDLSHAADEVSFYEEVMTLSEKAGKGGMAALVSFLVDYLGVLTAEEDAPPEKRQKPRDLLVMRNLGSGFRKLRMLDIKIGQKTAQAGWQGKSRMAALRGSMVDSVTNSSCEGFRLEGFDGRPPCLESMDPMLDLGVTGDRKVVKKAWRVMLQRMSGAEMLMHFMDTHQDSESTARPEEDVGERLTRVEVAELSHHEIVRRLAGLAVACRQCPVPQKWIGSSVALGYDCGEPPRRSAPEEEVRSATIVQLFDWGRSELNTLEKHMAMSDEDQHDRAEFWSYYVGGVDRLLWETARAYRHRFGNAEGWSAVTFTLYDFDSMSDNDRMGSVTVPLEPTPETTVKLLRDSGSKVTVPFRGTSMLTYSIVKRPLPEGSRLACTWQVRVIRAENLPRMDIMQGRGTSDPFCTVTAVSELGDTRFRQQTSVKVRNLNPEWNEVFDLPVAARPRGLEAALEEVSPALVRESLDWVLPPEAHNSYRDSGAEAVRVTASLASLNPLSAPKRSNAELEELKAREFADRLDAAAADHSREAEWQIPGVSSGWRSRYWRSFEQTSCSSLGALSVELEEQQHAGAVLSCSLFACSS</sequence>
<evidence type="ECO:0000313" key="8">
    <source>
        <dbReference type="EMBL" id="CAK0849912.1"/>
    </source>
</evidence>
<accession>A0ABN9TUJ4</accession>
<dbReference type="InterPro" id="IPR035892">
    <property type="entry name" value="C2_domain_sf"/>
</dbReference>
<evidence type="ECO:0000313" key="9">
    <source>
        <dbReference type="Proteomes" id="UP001189429"/>
    </source>
</evidence>
<evidence type="ECO:0000259" key="7">
    <source>
        <dbReference type="PROSITE" id="PS50004"/>
    </source>
</evidence>
<comment type="similarity">
    <text evidence="1">Belongs to the inositol phosphokinase (IPK) family.</text>
</comment>
<protein>
    <recommendedName>
        <fullName evidence="7">C2 domain-containing protein</fullName>
    </recommendedName>
</protein>
<proteinExistence type="inferred from homology"/>